<dbReference type="Gene3D" id="2.60.120.470">
    <property type="entry name" value="PITH domain"/>
    <property type="match status" value="1"/>
</dbReference>
<evidence type="ECO:0000259" key="4">
    <source>
        <dbReference type="PROSITE" id="PS51532"/>
    </source>
</evidence>
<feature type="domain" description="Thioredoxin" evidence="3">
    <location>
        <begin position="1"/>
        <end position="108"/>
    </location>
</feature>
<dbReference type="AlphaFoldDB" id="A0AA88TAU7"/>
<keyword evidence="6" id="KW-1185">Reference proteome</keyword>
<dbReference type="SUPFAM" id="SSF52833">
    <property type="entry name" value="Thioredoxin-like"/>
    <property type="match status" value="1"/>
</dbReference>
<dbReference type="CDD" id="cd02947">
    <property type="entry name" value="TRX_family"/>
    <property type="match status" value="1"/>
</dbReference>
<evidence type="ECO:0000259" key="3">
    <source>
        <dbReference type="PROSITE" id="PS51352"/>
    </source>
</evidence>
<protein>
    <recommendedName>
        <fullName evidence="7">Thioredoxin-like 1</fullName>
    </recommendedName>
</protein>
<dbReference type="InterPro" id="IPR013766">
    <property type="entry name" value="Thioredoxin_domain"/>
</dbReference>
<reference evidence="5" key="1">
    <citation type="submission" date="2023-08" db="EMBL/GenBank/DDBJ databases">
        <title>Chromosome-level Genome Assembly of mud carp (Cirrhinus molitorella).</title>
        <authorList>
            <person name="Liu H."/>
        </authorList>
    </citation>
    <scope>NUCLEOTIDE SEQUENCE</scope>
    <source>
        <strain evidence="5">Prfri</strain>
        <tissue evidence="5">Muscle</tissue>
    </source>
</reference>
<evidence type="ECO:0000256" key="1">
    <source>
        <dbReference type="ARBA" id="ARBA00023157"/>
    </source>
</evidence>
<dbReference type="Pfam" id="PF00085">
    <property type="entry name" value="Thioredoxin"/>
    <property type="match status" value="1"/>
</dbReference>
<dbReference type="InterPro" id="IPR036249">
    <property type="entry name" value="Thioredoxin-like_sf"/>
</dbReference>
<evidence type="ECO:0000313" key="6">
    <source>
        <dbReference type="Proteomes" id="UP001187343"/>
    </source>
</evidence>
<dbReference type="Proteomes" id="UP001187343">
    <property type="component" value="Unassembled WGS sequence"/>
</dbReference>
<proteinExistence type="predicted"/>
<evidence type="ECO:0000313" key="5">
    <source>
        <dbReference type="EMBL" id="KAK2872236.1"/>
    </source>
</evidence>
<sequence>MVGVKVIGNDSEFQAELSGAGSRLAVVKFTMSGCRPCVRIAPAFNMLSNKYPQVVFLEVDVHVCQATAAANNISATPTFLFFRNKVRVDQYQGADASGLEEKIKQHVENDPGSNEDSDIPKGYMDLMPFVNKAGCECLNESDDCGFDNCLGKDSSYLESDCDEQLLITIAFNQPVKLFSMKLLAAEFAQAPKSVKIFINLPRSMGFDDAERSEATQMLDLSEEDYKDDGLIPLRYVKFQNVNSVTLFIKSNQGDEETTKVNYLTFIGTPVQATNMNDFKRVVENRLILALSRSPFTALLPPMPWSQLASFHQTSDRPPAPRVPPHELEYWSALCQPLQFSCQSVRSADFCWNALDRLGESQVLITARSRDSCHAVLGGTRMPSSADSYTSISLLVPPRSTSEPIPLLALPLAAPHSIAMEIPIGDDSMALFGACAERWPRAPTDAPRVLIDHEHVYQ</sequence>
<dbReference type="GO" id="GO:0005737">
    <property type="term" value="C:cytoplasm"/>
    <property type="evidence" value="ECO:0007669"/>
    <property type="project" value="UniProtKB-ARBA"/>
</dbReference>
<dbReference type="EMBL" id="JAUYZG010000022">
    <property type="protein sequence ID" value="KAK2872236.1"/>
    <property type="molecule type" value="Genomic_DNA"/>
</dbReference>
<accession>A0AA88TAU7</accession>
<dbReference type="Gene3D" id="3.40.30.10">
    <property type="entry name" value="Glutaredoxin"/>
    <property type="match status" value="1"/>
</dbReference>
<dbReference type="InterPro" id="IPR037047">
    <property type="entry name" value="PITH_dom_sf"/>
</dbReference>
<dbReference type="Pfam" id="PF06201">
    <property type="entry name" value="PITH"/>
    <property type="match status" value="1"/>
</dbReference>
<dbReference type="PROSITE" id="PS51532">
    <property type="entry name" value="PITH"/>
    <property type="match status" value="1"/>
</dbReference>
<dbReference type="InterPro" id="IPR010400">
    <property type="entry name" value="PITH_dom"/>
</dbReference>
<dbReference type="PROSITE" id="PS51352">
    <property type="entry name" value="THIOREDOXIN_2"/>
    <property type="match status" value="1"/>
</dbReference>
<keyword evidence="2" id="KW-0676">Redox-active center</keyword>
<dbReference type="InterPro" id="IPR008979">
    <property type="entry name" value="Galactose-bd-like_sf"/>
</dbReference>
<gene>
    <name evidence="5" type="ORF">Q8A67_022133</name>
</gene>
<organism evidence="5 6">
    <name type="scientific">Cirrhinus molitorella</name>
    <name type="common">mud carp</name>
    <dbReference type="NCBI Taxonomy" id="172907"/>
    <lineage>
        <taxon>Eukaryota</taxon>
        <taxon>Metazoa</taxon>
        <taxon>Chordata</taxon>
        <taxon>Craniata</taxon>
        <taxon>Vertebrata</taxon>
        <taxon>Euteleostomi</taxon>
        <taxon>Actinopterygii</taxon>
        <taxon>Neopterygii</taxon>
        <taxon>Teleostei</taxon>
        <taxon>Ostariophysi</taxon>
        <taxon>Cypriniformes</taxon>
        <taxon>Cyprinidae</taxon>
        <taxon>Labeoninae</taxon>
        <taxon>Labeonini</taxon>
        <taxon>Cirrhinus</taxon>
    </lineage>
</organism>
<keyword evidence="1" id="KW-1015">Disulfide bond</keyword>
<feature type="domain" description="PITH" evidence="4">
    <location>
        <begin position="115"/>
        <end position="285"/>
    </location>
</feature>
<dbReference type="PANTHER" id="PTHR46115">
    <property type="entry name" value="THIOREDOXIN-LIKE PROTEIN 1"/>
    <property type="match status" value="1"/>
</dbReference>
<dbReference type="SUPFAM" id="SSF49785">
    <property type="entry name" value="Galactose-binding domain-like"/>
    <property type="match status" value="1"/>
</dbReference>
<evidence type="ECO:0008006" key="7">
    <source>
        <dbReference type="Google" id="ProtNLM"/>
    </source>
</evidence>
<comment type="caution">
    <text evidence="5">The sequence shown here is derived from an EMBL/GenBank/DDBJ whole genome shotgun (WGS) entry which is preliminary data.</text>
</comment>
<name>A0AA88TAU7_9TELE</name>
<evidence type="ECO:0000256" key="2">
    <source>
        <dbReference type="ARBA" id="ARBA00023284"/>
    </source>
</evidence>